<dbReference type="Proteomes" id="UP000006322">
    <property type="component" value="Unassembled WGS sequence"/>
</dbReference>
<dbReference type="EMBL" id="BAER01000064">
    <property type="protein sequence ID" value="GAC33484.1"/>
    <property type="molecule type" value="Genomic_DNA"/>
</dbReference>
<organism evidence="2 3">
    <name type="scientific">Paraglaciecola polaris LMG 21857</name>
    <dbReference type="NCBI Taxonomy" id="1129793"/>
    <lineage>
        <taxon>Bacteria</taxon>
        <taxon>Pseudomonadati</taxon>
        <taxon>Pseudomonadota</taxon>
        <taxon>Gammaproteobacteria</taxon>
        <taxon>Alteromonadales</taxon>
        <taxon>Alteromonadaceae</taxon>
        <taxon>Paraglaciecola</taxon>
    </lineage>
</organism>
<feature type="transmembrane region" description="Helical" evidence="1">
    <location>
        <begin position="193"/>
        <end position="215"/>
    </location>
</feature>
<comment type="caution">
    <text evidence="2">The sequence shown here is derived from an EMBL/GenBank/DDBJ whole genome shotgun (WGS) entry which is preliminary data.</text>
</comment>
<dbReference type="Pfam" id="PF14897">
    <property type="entry name" value="EpsG"/>
    <property type="match status" value="1"/>
</dbReference>
<dbReference type="AlphaFoldDB" id="K6YLA1"/>
<accession>K6YLA1</accession>
<feature type="transmembrane region" description="Helical" evidence="1">
    <location>
        <begin position="157"/>
        <end position="181"/>
    </location>
</feature>
<evidence type="ECO:0000313" key="2">
    <source>
        <dbReference type="EMBL" id="GAC33484.1"/>
    </source>
</evidence>
<sequence length="340" mass="39528">MQKIERILLVRRNRLKNFYLLVFSFLYALSFSLLSNDIFRDRDNYTAYARSFEEIFFRYDSLLAKFFNEPLFLFFNYIASFFLPSDSVPKFFVFIISFTISFFVFKSSKNFIMLLLSVLLLLLIPQLIHLQLVTLRQGLGVSLIIWAVILSKKQSFIAISIFAAGFIHSSFFIVFILFIADMCVGGNHGDKRYYLRLLLQGVIAISISLVFLYLAQMLGVRQANAEHLTGSVNISGGGLILWFSVFFVFLTRSRFYFYKDLSVRLSYIGLVSYLSMYLISPLAGRFIITFLPFILVTMVSRFNYREMSIIVLVLFLNSFFYIDTLKNNSLTSYGIKFFNL</sequence>
<keyword evidence="3" id="KW-1185">Reference proteome</keyword>
<proteinExistence type="predicted"/>
<dbReference type="InterPro" id="IPR049458">
    <property type="entry name" value="EpsG-like"/>
</dbReference>
<feature type="transmembrane region" description="Helical" evidence="1">
    <location>
        <begin position="88"/>
        <end position="105"/>
    </location>
</feature>
<keyword evidence="1" id="KW-0472">Membrane</keyword>
<feature type="transmembrane region" description="Helical" evidence="1">
    <location>
        <begin position="302"/>
        <end position="322"/>
    </location>
</feature>
<feature type="transmembrane region" description="Helical" evidence="1">
    <location>
        <begin position="134"/>
        <end position="150"/>
    </location>
</feature>
<evidence type="ECO:0000256" key="1">
    <source>
        <dbReference type="SAM" id="Phobius"/>
    </source>
</evidence>
<name>K6YLA1_9ALTE</name>
<keyword evidence="1" id="KW-1133">Transmembrane helix</keyword>
<evidence type="ECO:0000313" key="3">
    <source>
        <dbReference type="Proteomes" id="UP000006322"/>
    </source>
</evidence>
<feature type="transmembrane region" description="Helical" evidence="1">
    <location>
        <begin position="18"/>
        <end position="39"/>
    </location>
</feature>
<dbReference type="RefSeq" id="WP_007105262.1">
    <property type="nucleotide sequence ID" value="NZ_BAER01000064.1"/>
</dbReference>
<gene>
    <name evidence="2" type="ORF">GPLA_2586</name>
</gene>
<dbReference type="OrthoDB" id="7107980at2"/>
<feature type="transmembrane region" description="Helical" evidence="1">
    <location>
        <begin position="112"/>
        <end position="128"/>
    </location>
</feature>
<evidence type="ECO:0008006" key="4">
    <source>
        <dbReference type="Google" id="ProtNLM"/>
    </source>
</evidence>
<feature type="transmembrane region" description="Helical" evidence="1">
    <location>
        <begin position="227"/>
        <end position="250"/>
    </location>
</feature>
<reference evidence="3" key="1">
    <citation type="journal article" date="2014" name="Environ. Microbiol.">
        <title>Comparative genomics of the marine bacterial genus Glaciecola reveals the high degree of genomic diversity and genomic characteristic for cold adaptation.</title>
        <authorList>
            <person name="Qin Q.L."/>
            <person name="Xie B.B."/>
            <person name="Yu Y."/>
            <person name="Shu Y.L."/>
            <person name="Rong J.C."/>
            <person name="Zhang Y.J."/>
            <person name="Zhao D.L."/>
            <person name="Chen X.L."/>
            <person name="Zhang X.Y."/>
            <person name="Chen B."/>
            <person name="Zhou B.C."/>
            <person name="Zhang Y.Z."/>
        </authorList>
    </citation>
    <scope>NUCLEOTIDE SEQUENCE [LARGE SCALE GENOMIC DNA]</scope>
    <source>
        <strain evidence="3">LMG 21857</strain>
    </source>
</reference>
<protein>
    <recommendedName>
        <fullName evidence="4">EpsG family protein</fullName>
    </recommendedName>
</protein>
<keyword evidence="1" id="KW-0812">Transmembrane</keyword>
<feature type="transmembrane region" description="Helical" evidence="1">
    <location>
        <begin position="270"/>
        <end position="295"/>
    </location>
</feature>